<dbReference type="EC" id="3.1.3.16" evidence="3"/>
<name>A0A6G0T2Q5_APHGL</name>
<dbReference type="GO" id="GO:0046872">
    <property type="term" value="F:metal ion binding"/>
    <property type="evidence" value="ECO:0007669"/>
    <property type="project" value="UniProtKB-KW"/>
</dbReference>
<dbReference type="PANTHER" id="PTHR13832:SF803">
    <property type="entry name" value="PROTEIN PHOSPHATASE 1G"/>
    <property type="match status" value="1"/>
</dbReference>
<dbReference type="InterPro" id="IPR036457">
    <property type="entry name" value="PPM-type-like_dom_sf"/>
</dbReference>
<dbReference type="PROSITE" id="PS50056">
    <property type="entry name" value="TYR_PHOSPHATASE_2"/>
    <property type="match status" value="1"/>
</dbReference>
<evidence type="ECO:0000256" key="1">
    <source>
        <dbReference type="ARBA" id="ARBA00001936"/>
    </source>
</evidence>
<evidence type="ECO:0000256" key="2">
    <source>
        <dbReference type="ARBA" id="ARBA00006702"/>
    </source>
</evidence>
<dbReference type="SUPFAM" id="SSF81606">
    <property type="entry name" value="PP2C-like"/>
    <property type="match status" value="1"/>
</dbReference>
<feature type="domain" description="PPM-type phosphatase" evidence="12">
    <location>
        <begin position="70"/>
        <end position="365"/>
    </location>
</feature>
<dbReference type="PROSITE" id="PS51746">
    <property type="entry name" value="PPM_2"/>
    <property type="match status" value="1"/>
</dbReference>
<dbReference type="InterPro" id="IPR029021">
    <property type="entry name" value="Prot-tyrosine_phosphatase-like"/>
</dbReference>
<dbReference type="OrthoDB" id="10264738at2759"/>
<keyword evidence="14" id="KW-1185">Reference proteome</keyword>
<dbReference type="PANTHER" id="PTHR13832">
    <property type="entry name" value="PROTEIN PHOSPHATASE 2C"/>
    <property type="match status" value="1"/>
</dbReference>
<evidence type="ECO:0000256" key="6">
    <source>
        <dbReference type="ARBA" id="ARBA00022842"/>
    </source>
</evidence>
<dbReference type="InterPro" id="IPR000340">
    <property type="entry name" value="Dual-sp_phosphatase_cat-dom"/>
</dbReference>
<dbReference type="InterPro" id="IPR015655">
    <property type="entry name" value="PP2C"/>
</dbReference>
<keyword evidence="10" id="KW-0812">Transmembrane</keyword>
<feature type="transmembrane region" description="Helical" evidence="10">
    <location>
        <begin position="24"/>
        <end position="45"/>
    </location>
</feature>
<organism evidence="13 14">
    <name type="scientific">Aphis glycines</name>
    <name type="common">Soybean aphid</name>
    <dbReference type="NCBI Taxonomy" id="307491"/>
    <lineage>
        <taxon>Eukaryota</taxon>
        <taxon>Metazoa</taxon>
        <taxon>Ecdysozoa</taxon>
        <taxon>Arthropoda</taxon>
        <taxon>Hexapoda</taxon>
        <taxon>Insecta</taxon>
        <taxon>Pterygota</taxon>
        <taxon>Neoptera</taxon>
        <taxon>Paraneoptera</taxon>
        <taxon>Hemiptera</taxon>
        <taxon>Sternorrhyncha</taxon>
        <taxon>Aphidomorpha</taxon>
        <taxon>Aphidoidea</taxon>
        <taxon>Aphididae</taxon>
        <taxon>Aphidini</taxon>
        <taxon>Aphis</taxon>
        <taxon>Aphis</taxon>
    </lineage>
</organism>
<dbReference type="InterPro" id="IPR000222">
    <property type="entry name" value="PP2C_BS"/>
</dbReference>
<dbReference type="PROSITE" id="PS00383">
    <property type="entry name" value="TYR_PHOSPHATASE_1"/>
    <property type="match status" value="1"/>
</dbReference>
<evidence type="ECO:0000259" key="11">
    <source>
        <dbReference type="PROSITE" id="PS50056"/>
    </source>
</evidence>
<keyword evidence="5 9" id="KW-0378">Hydrolase</keyword>
<dbReference type="Pfam" id="PF00782">
    <property type="entry name" value="DSPc"/>
    <property type="match status" value="1"/>
</dbReference>
<dbReference type="SMART" id="SM00332">
    <property type="entry name" value="PP2Cc"/>
    <property type="match status" value="1"/>
</dbReference>
<sequence>MISVVVIRYRVTNVLTGRTLNTHVLLLSLLLLLYNLIISFVSTYFTVMGTYLDNPVTEKVSEDMEDDTLVCGVSSMQGWRVRQEDAHFSLLDFDKNMSLFGVFDGHGGAEVARLAVEQLPSMIKNQSFNVGDYENALKNAYLDFDAYLRSKTALSRMKILAQPNDSADAGDSNDENDKHEDDINKMYGFYSGCTAVVALLVDKKKLYVANIGDSRCVVAVHGTKAIDMSKDHKPRNEPELSRIRLAGARVTFDGRINRDLNLSRAFGDYMYKQNTMLPITEQVVIALPDVQARLLNAYDGDFIVLGCDGIWDSLSSQSTVDFISNYIQEPDIKLSSICENLLSKCFSAERRSKGVDNMTCIIVKLKYEKKPQSDQKGVDPIGCKIDTLKLRVNRYGHYKSGQGKRKQNRIRNDWMNCPPIATSGIANSFVVFKTPLDYKYNSTIAFRKRFNPQMESIGLWIDLTNTTRYYDKFEIEKMECAYEKIACDGHGDLPHPKLIKLFVNKCSNFLKNNFSQYIGVHCTYGFNRTGFFVISYFVEKLHYDVASAIRHFVAARPPGIYKQNYIDELFIRYGQYSNEAPIMASKPHWIF</sequence>
<accession>A0A6G0T2Q5</accession>
<comment type="cofactor">
    <cofactor evidence="1">
        <name>Mn(2+)</name>
        <dbReference type="ChEBI" id="CHEBI:29035"/>
    </cofactor>
</comment>
<dbReference type="SUPFAM" id="SSF52799">
    <property type="entry name" value="(Phosphotyrosine protein) phosphatases II"/>
    <property type="match status" value="1"/>
</dbReference>
<protein>
    <recommendedName>
        <fullName evidence="3">protein-serine/threonine phosphatase</fullName>
        <ecNumber evidence="3">3.1.3.16</ecNumber>
    </recommendedName>
</protein>
<proteinExistence type="inferred from homology"/>
<keyword evidence="10" id="KW-1133">Transmembrane helix</keyword>
<comment type="similarity">
    <text evidence="2 9">Belongs to the PP2C family.</text>
</comment>
<dbReference type="InterPro" id="IPR001932">
    <property type="entry name" value="PPM-type_phosphatase-like_dom"/>
</dbReference>
<keyword evidence="6" id="KW-0460">Magnesium</keyword>
<dbReference type="Proteomes" id="UP000475862">
    <property type="component" value="Unassembled WGS sequence"/>
</dbReference>
<evidence type="ECO:0000313" key="14">
    <source>
        <dbReference type="Proteomes" id="UP000475862"/>
    </source>
</evidence>
<evidence type="ECO:0000256" key="3">
    <source>
        <dbReference type="ARBA" id="ARBA00013081"/>
    </source>
</evidence>
<comment type="caution">
    <text evidence="13">The sequence shown here is derived from an EMBL/GenBank/DDBJ whole genome shotgun (WGS) entry which is preliminary data.</text>
</comment>
<evidence type="ECO:0000256" key="10">
    <source>
        <dbReference type="SAM" id="Phobius"/>
    </source>
</evidence>
<dbReference type="InterPro" id="IPR016130">
    <property type="entry name" value="Tyr_Pase_AS"/>
</dbReference>
<keyword evidence="8" id="KW-0464">Manganese</keyword>
<dbReference type="PROSITE" id="PS01032">
    <property type="entry name" value="PPM_1"/>
    <property type="match status" value="1"/>
</dbReference>
<evidence type="ECO:0000256" key="9">
    <source>
        <dbReference type="RuleBase" id="RU003465"/>
    </source>
</evidence>
<evidence type="ECO:0000259" key="12">
    <source>
        <dbReference type="PROSITE" id="PS51746"/>
    </source>
</evidence>
<dbReference type="InterPro" id="IPR000387">
    <property type="entry name" value="Tyr_Pase_dom"/>
</dbReference>
<dbReference type="Gene3D" id="3.60.40.10">
    <property type="entry name" value="PPM-type phosphatase domain"/>
    <property type="match status" value="1"/>
</dbReference>
<dbReference type="Gene3D" id="3.90.190.10">
    <property type="entry name" value="Protein tyrosine phosphatase superfamily"/>
    <property type="match status" value="1"/>
</dbReference>
<dbReference type="CDD" id="cd00143">
    <property type="entry name" value="PP2Cc"/>
    <property type="match status" value="1"/>
</dbReference>
<evidence type="ECO:0000256" key="7">
    <source>
        <dbReference type="ARBA" id="ARBA00022912"/>
    </source>
</evidence>
<dbReference type="GO" id="GO:0004722">
    <property type="term" value="F:protein serine/threonine phosphatase activity"/>
    <property type="evidence" value="ECO:0007669"/>
    <property type="project" value="UniProtKB-EC"/>
</dbReference>
<keyword evidence="10" id="KW-0472">Membrane</keyword>
<dbReference type="EMBL" id="VYZN01000071">
    <property type="protein sequence ID" value="KAE9524187.1"/>
    <property type="molecule type" value="Genomic_DNA"/>
</dbReference>
<reference evidence="13 14" key="1">
    <citation type="submission" date="2019-08" db="EMBL/GenBank/DDBJ databases">
        <title>The genome of the soybean aphid Biotype 1, its phylome, world population structure and adaptation to the North American continent.</title>
        <authorList>
            <person name="Giordano R."/>
            <person name="Donthu R.K."/>
            <person name="Hernandez A.G."/>
            <person name="Wright C.L."/>
            <person name="Zimin A.V."/>
        </authorList>
    </citation>
    <scope>NUCLEOTIDE SEQUENCE [LARGE SCALE GENOMIC DNA]</scope>
    <source>
        <tissue evidence="13">Whole aphids</tissue>
    </source>
</reference>
<gene>
    <name evidence="13" type="ORF">AGLY_015432</name>
</gene>
<evidence type="ECO:0000256" key="4">
    <source>
        <dbReference type="ARBA" id="ARBA00022723"/>
    </source>
</evidence>
<feature type="domain" description="Tyrosine specific protein phosphatases" evidence="11">
    <location>
        <begin position="500"/>
        <end position="567"/>
    </location>
</feature>
<dbReference type="AlphaFoldDB" id="A0A6G0T2Q5"/>
<evidence type="ECO:0000256" key="5">
    <source>
        <dbReference type="ARBA" id="ARBA00022801"/>
    </source>
</evidence>
<dbReference type="Pfam" id="PF00481">
    <property type="entry name" value="PP2C"/>
    <property type="match status" value="1"/>
</dbReference>
<evidence type="ECO:0000313" key="13">
    <source>
        <dbReference type="EMBL" id="KAE9524187.1"/>
    </source>
</evidence>
<keyword evidence="7 9" id="KW-0904">Protein phosphatase</keyword>
<keyword evidence="4" id="KW-0479">Metal-binding</keyword>
<evidence type="ECO:0000256" key="8">
    <source>
        <dbReference type="ARBA" id="ARBA00023211"/>
    </source>
</evidence>